<organism evidence="3 4">
    <name type="scientific">Haloarcula nitratireducens</name>
    <dbReference type="NCBI Taxonomy" id="2487749"/>
    <lineage>
        <taxon>Archaea</taxon>
        <taxon>Methanobacteriati</taxon>
        <taxon>Methanobacteriota</taxon>
        <taxon>Stenosarchaea group</taxon>
        <taxon>Halobacteria</taxon>
        <taxon>Halobacteriales</taxon>
        <taxon>Haloarculaceae</taxon>
        <taxon>Haloarcula</taxon>
    </lineage>
</organism>
<feature type="domain" description="CAAX prenyl protease 2/Lysostaphin resistance protein A-like" evidence="2">
    <location>
        <begin position="151"/>
        <end position="245"/>
    </location>
</feature>
<comment type="caution">
    <text evidence="3">The sequence shown here is derived from an EMBL/GenBank/DDBJ whole genome shotgun (WGS) entry which is preliminary data.</text>
</comment>
<keyword evidence="1" id="KW-0812">Transmembrane</keyword>
<keyword evidence="4" id="KW-1185">Reference proteome</keyword>
<dbReference type="EMBL" id="RKLT01000006">
    <property type="protein sequence ID" value="MBX0296366.1"/>
    <property type="molecule type" value="Genomic_DNA"/>
</dbReference>
<evidence type="ECO:0000313" key="4">
    <source>
        <dbReference type="Proteomes" id="UP001430455"/>
    </source>
</evidence>
<keyword evidence="1" id="KW-0472">Membrane</keyword>
<keyword evidence="3" id="KW-0645">Protease</keyword>
<dbReference type="Pfam" id="PF02517">
    <property type="entry name" value="Rce1-like"/>
    <property type="match status" value="1"/>
</dbReference>
<feature type="transmembrane region" description="Helical" evidence="1">
    <location>
        <begin position="183"/>
        <end position="203"/>
    </location>
</feature>
<dbReference type="Proteomes" id="UP001430455">
    <property type="component" value="Unassembled WGS sequence"/>
</dbReference>
<name>A0AAW4PFM1_9EURY</name>
<keyword evidence="3" id="KW-0482">Metalloprotease</keyword>
<feature type="transmembrane region" description="Helical" evidence="1">
    <location>
        <begin position="23"/>
        <end position="47"/>
    </location>
</feature>
<dbReference type="GO" id="GO:0008237">
    <property type="term" value="F:metallopeptidase activity"/>
    <property type="evidence" value="ECO:0007669"/>
    <property type="project" value="UniProtKB-KW"/>
</dbReference>
<feature type="transmembrane region" description="Helical" evidence="1">
    <location>
        <begin position="151"/>
        <end position="171"/>
    </location>
</feature>
<protein>
    <submittedName>
        <fullName evidence="3">CPBP family intramembrane metalloprotease</fullName>
    </submittedName>
</protein>
<accession>A0AAW4PFM1</accession>
<dbReference type="PANTHER" id="PTHR36435">
    <property type="entry name" value="SLR1288 PROTEIN"/>
    <property type="match status" value="1"/>
</dbReference>
<dbReference type="PANTHER" id="PTHR36435:SF1">
    <property type="entry name" value="CAAX AMINO TERMINAL PROTEASE FAMILY PROTEIN"/>
    <property type="match status" value="1"/>
</dbReference>
<dbReference type="GO" id="GO:0004175">
    <property type="term" value="F:endopeptidase activity"/>
    <property type="evidence" value="ECO:0007669"/>
    <property type="project" value="UniProtKB-ARBA"/>
</dbReference>
<reference evidence="3 4" key="1">
    <citation type="submission" date="2021-06" db="EMBL/GenBank/DDBJ databases">
        <title>Halomicroarcula sp. a new haloarchaeum isolated from saline soil.</title>
        <authorList>
            <person name="Duran-Viseras A."/>
            <person name="Sanchez-Porro C."/>
            <person name="Ventosa A."/>
        </authorList>
    </citation>
    <scope>NUCLEOTIDE SEQUENCE [LARGE SCALE GENOMIC DNA]</scope>
    <source>
        <strain evidence="3 4">F27</strain>
    </source>
</reference>
<feature type="transmembrane region" description="Helical" evidence="1">
    <location>
        <begin position="100"/>
        <end position="131"/>
    </location>
</feature>
<keyword evidence="3" id="KW-0378">Hydrolase</keyword>
<sequence>MAFTSPYVSVADGRTIATSTVRALAVVAAAFLFAGVFAQLGLSLFGIESQGALTRSPVAYAAVNALSFVGFIAAGYGFVRLRGEDSLVHVRRPTPSDLGWALLGVLGIFLSALVMGVVVDLLSAAVEAVFGTPVETGQNSVITEGRSNPELFLYMIPVALFFVGPAEELVFRGIVQGLFRRSFGLVPGLLLASLLFGVGHFFAISSGSAWTYILVAGALGLVLGAVYEYTESITVPALAHGLWNAGLFALNYYMATTGASLPV</sequence>
<keyword evidence="1" id="KW-1133">Transmembrane helix</keyword>
<dbReference type="InterPro" id="IPR052710">
    <property type="entry name" value="CAAX_protease"/>
</dbReference>
<dbReference type="InterPro" id="IPR003675">
    <property type="entry name" value="Rce1/LyrA-like_dom"/>
</dbReference>
<dbReference type="GO" id="GO:0080120">
    <property type="term" value="P:CAAX-box protein maturation"/>
    <property type="evidence" value="ECO:0007669"/>
    <property type="project" value="UniProtKB-ARBA"/>
</dbReference>
<feature type="transmembrane region" description="Helical" evidence="1">
    <location>
        <begin position="59"/>
        <end position="79"/>
    </location>
</feature>
<evidence type="ECO:0000259" key="2">
    <source>
        <dbReference type="Pfam" id="PF02517"/>
    </source>
</evidence>
<feature type="transmembrane region" description="Helical" evidence="1">
    <location>
        <begin position="237"/>
        <end position="255"/>
    </location>
</feature>
<evidence type="ECO:0000256" key="1">
    <source>
        <dbReference type="SAM" id="Phobius"/>
    </source>
</evidence>
<dbReference type="AlphaFoldDB" id="A0AAW4PFM1"/>
<proteinExistence type="predicted"/>
<feature type="transmembrane region" description="Helical" evidence="1">
    <location>
        <begin position="209"/>
        <end position="230"/>
    </location>
</feature>
<gene>
    <name evidence="3" type="ORF">EGH23_15910</name>
</gene>
<evidence type="ECO:0000313" key="3">
    <source>
        <dbReference type="EMBL" id="MBX0296366.1"/>
    </source>
</evidence>
<dbReference type="RefSeq" id="WP_220580973.1">
    <property type="nucleotide sequence ID" value="NZ_RKLT01000006.1"/>
</dbReference>